<dbReference type="InterPro" id="IPR033705">
    <property type="entry name" value="Anticodon_Ia_Val"/>
</dbReference>
<dbReference type="GO" id="GO:0002161">
    <property type="term" value="F:aminoacyl-tRNA deacylase activity"/>
    <property type="evidence" value="ECO:0007669"/>
    <property type="project" value="InterPro"/>
</dbReference>
<evidence type="ECO:0000256" key="2">
    <source>
        <dbReference type="ARBA" id="ARBA00004496"/>
    </source>
</evidence>
<dbReference type="GO" id="GO:0006438">
    <property type="term" value="P:valyl-tRNA aminoacylation"/>
    <property type="evidence" value="ECO:0007669"/>
    <property type="project" value="InterPro"/>
</dbReference>
<evidence type="ECO:0000256" key="3">
    <source>
        <dbReference type="ARBA" id="ARBA00005594"/>
    </source>
</evidence>
<evidence type="ECO:0000256" key="7">
    <source>
        <dbReference type="ARBA" id="ARBA00022741"/>
    </source>
</evidence>
<dbReference type="InterPro" id="IPR009008">
    <property type="entry name" value="Val/Leu/Ile-tRNA-synth_edit"/>
</dbReference>
<evidence type="ECO:0000256" key="4">
    <source>
        <dbReference type="ARBA" id="ARBA00013169"/>
    </source>
</evidence>
<dbReference type="FunFam" id="3.40.50.620:FF:000078">
    <property type="entry name" value="Valine--tRNA ligase, mitochondrial"/>
    <property type="match status" value="1"/>
</dbReference>
<dbReference type="RefSeq" id="XP_029231145.1">
    <property type="nucleotide sequence ID" value="XM_029368761.1"/>
</dbReference>
<dbReference type="InterPro" id="IPR010978">
    <property type="entry name" value="tRNA-bd_arm"/>
</dbReference>
<keyword evidence="7 14" id="KW-0547">Nucleotide-binding</keyword>
<reference evidence="19 20" key="1">
    <citation type="journal article" date="2018" name="BMC Genomics">
        <title>Genomic comparison of Trypanosoma conorhini and Trypanosoma rangeli to Trypanosoma cruzi strains of high and low virulence.</title>
        <authorList>
            <person name="Bradwell K.R."/>
            <person name="Koparde V.N."/>
            <person name="Matveyev A.V."/>
            <person name="Serrano M.G."/>
            <person name="Alves J.M."/>
            <person name="Parikh H."/>
            <person name="Huang B."/>
            <person name="Lee V."/>
            <person name="Espinosa-Alvarez O."/>
            <person name="Ortiz P.A."/>
            <person name="Costa-Martins A.G."/>
            <person name="Teixeira M.M."/>
            <person name="Buck G.A."/>
        </authorList>
    </citation>
    <scope>NUCLEOTIDE SEQUENCE [LARGE SCALE GENOMIC DNA]</scope>
    <source>
        <strain evidence="19 20">025E</strain>
    </source>
</reference>
<sequence length="1011" mass="115218">MFARVHVARFSQKESSAFGISVLFLLLSTFRGRISLMKRLPPLMAAAYSPKDVESEWYEWWEKSGFFHPASDVGRKHNGKTFVIVSPPPNVTGYLHLGHSLTGSVQDTLIRFHRMKGDNTLYVPGTDHAGIATQVVVEKRLMRETGETRYDLGREEFLKRVWEFKENHAGVITRQLRQIGLSLDWSREHFTMDKHCAGAVVEAFVRLHEDGLVHRSTRLVNWCCALQSAISDLEVEFVDVPKNTKLAVTGYDKKVDMGVLTHVAYKFEDSDDEIVIATTRPETILGDTAVAVHPDDERYKKHHGKRLRCPFRDETIPLILDPVLVDVSFGTGAVKITPAHDPNDFEAGIRHNLPQLTMMDLHGRISMDGPFKGMHRFDCRREIVKALERMGLLREVVPYEYRVGRCSRTGDIVEPLLMPQWFVDCKEMARKSVEAVRNKELRLYPASHEAVWFHWLENIKPWCVSRQLWWGHRIPAYKCLGVEASDPEDLWVVARNIEEAKSKARARFNLTDAELEQLVLEQDPDVLDTWFSSAMWPYSTLGWPGDTDDMHRFFPGNLMETGHDILFFWVARMVMTSLQFTGKLPFSEVFLHAMVRDKNGEKMSKSKGNVIDPLFIIHGVTLEELHATVTNGNLEDKEVPRALKLQKETFPNGIPECGSDALRFGLLSYTQSGRSVNLDIDRIVAYRQFCNKLWNAVRYVLYHALGSEYKPSQTVIDVSNVENYPLECRWILSRLDVAVEECIRGFSEGSYDFALATNAVYRFWLYELCDVFLELSKVSIQAGGGKKQLVQDVLLHVVEAALRLLHPMMPFLTEELWHHLPNYNSFGVESIMLAPYPTVAGWRNDTVEEQMKLMMDTVHNVRSTKASYALTNKHRPDVWITAQTAEVRQLLMDHAYMVSSLGVVGNVSVISPETAETSVPKGCGFSVVNKEVGVNMMLLGFIDVQKEVTKLDKQLGGLQKQIEGLKKKMSIPNYDTKVPAEVRAANREKLETLTCQERQLQEGLEKMKAML</sequence>
<evidence type="ECO:0000256" key="10">
    <source>
        <dbReference type="ARBA" id="ARBA00023146"/>
    </source>
</evidence>
<keyword evidence="15" id="KW-0175">Coiled coil</keyword>
<dbReference type="Pfam" id="PF00133">
    <property type="entry name" value="tRNA-synt_1"/>
    <property type="match status" value="1"/>
</dbReference>
<dbReference type="Pfam" id="PF08264">
    <property type="entry name" value="Anticodon_1"/>
    <property type="match status" value="1"/>
</dbReference>
<evidence type="ECO:0000256" key="12">
    <source>
        <dbReference type="ARBA" id="ARBA00040837"/>
    </source>
</evidence>
<dbReference type="EC" id="6.1.1.9" evidence="4"/>
<dbReference type="Gene3D" id="1.10.287.380">
    <property type="entry name" value="Valyl-tRNA synthetase, C-terminal domain"/>
    <property type="match status" value="1"/>
</dbReference>
<evidence type="ECO:0000256" key="11">
    <source>
        <dbReference type="ARBA" id="ARBA00029936"/>
    </source>
</evidence>
<dbReference type="GO" id="GO:0005739">
    <property type="term" value="C:mitochondrion"/>
    <property type="evidence" value="ECO:0007669"/>
    <property type="project" value="UniProtKB-SubCell"/>
</dbReference>
<evidence type="ECO:0000259" key="17">
    <source>
        <dbReference type="Pfam" id="PF08264"/>
    </source>
</evidence>
<evidence type="ECO:0000256" key="5">
    <source>
        <dbReference type="ARBA" id="ARBA00022490"/>
    </source>
</evidence>
<dbReference type="PANTHER" id="PTHR11946:SF109">
    <property type="entry name" value="VALINE--TRNA LIGASE"/>
    <property type="match status" value="1"/>
</dbReference>
<evidence type="ECO:0000259" key="18">
    <source>
        <dbReference type="Pfam" id="PF10458"/>
    </source>
</evidence>
<dbReference type="GO" id="GO:0005524">
    <property type="term" value="F:ATP binding"/>
    <property type="evidence" value="ECO:0007669"/>
    <property type="project" value="UniProtKB-KW"/>
</dbReference>
<dbReference type="InterPro" id="IPR019499">
    <property type="entry name" value="Val-tRNA_synth_tRNA-bd"/>
</dbReference>
<feature type="domain" description="Valyl-tRNA synthetase tRNA-binding arm" evidence="18">
    <location>
        <begin position="943"/>
        <end position="1008"/>
    </location>
</feature>
<keyword evidence="9 14" id="KW-0648">Protein biosynthesis</keyword>
<dbReference type="NCBIfam" id="TIGR00422">
    <property type="entry name" value="valS"/>
    <property type="match status" value="1"/>
</dbReference>
<keyword evidence="6 14" id="KW-0436">Ligase</keyword>
<feature type="domain" description="Aminoacyl-tRNA synthetase class Ia" evidence="16">
    <location>
        <begin position="56"/>
        <end position="679"/>
    </location>
</feature>
<dbReference type="GeneID" id="40315436"/>
<protein>
    <recommendedName>
        <fullName evidence="12">Valine--tRNA ligase, mitochondrial</fullName>
        <ecNumber evidence="4">6.1.1.9</ecNumber>
    </recommendedName>
    <alternativeName>
        <fullName evidence="11">Valyl-tRNA synthetase</fullName>
    </alternativeName>
</protein>
<evidence type="ECO:0000256" key="8">
    <source>
        <dbReference type="ARBA" id="ARBA00022840"/>
    </source>
</evidence>
<dbReference type="FunFam" id="1.10.287.380:FF:000001">
    <property type="entry name" value="Valine--tRNA ligase"/>
    <property type="match status" value="1"/>
</dbReference>
<feature type="coiled-coil region" evidence="15">
    <location>
        <begin position="948"/>
        <end position="1010"/>
    </location>
</feature>
<keyword evidence="20" id="KW-1185">Reference proteome</keyword>
<dbReference type="InterPro" id="IPR014729">
    <property type="entry name" value="Rossmann-like_a/b/a_fold"/>
</dbReference>
<evidence type="ECO:0000313" key="20">
    <source>
        <dbReference type="Proteomes" id="UP000284403"/>
    </source>
</evidence>
<comment type="subcellular location">
    <subcellularLocation>
        <location evidence="2">Cytoplasm</location>
    </subcellularLocation>
    <subcellularLocation>
        <location evidence="1">Mitochondrion</location>
    </subcellularLocation>
</comment>
<dbReference type="InterPro" id="IPR037118">
    <property type="entry name" value="Val-tRNA_synth_C_sf"/>
</dbReference>
<evidence type="ECO:0000256" key="6">
    <source>
        <dbReference type="ARBA" id="ARBA00022598"/>
    </source>
</evidence>
<name>A0A422Q7K7_9TRYP</name>
<keyword evidence="5" id="KW-0963">Cytoplasm</keyword>
<dbReference type="InterPro" id="IPR009080">
    <property type="entry name" value="tRNAsynth_Ia_anticodon-bd"/>
</dbReference>
<dbReference type="Gene3D" id="3.40.50.620">
    <property type="entry name" value="HUPs"/>
    <property type="match status" value="2"/>
</dbReference>
<dbReference type="SUPFAM" id="SSF50677">
    <property type="entry name" value="ValRS/IleRS/LeuRS editing domain"/>
    <property type="match status" value="1"/>
</dbReference>
<dbReference type="EMBL" id="MKKU01000065">
    <property type="protein sequence ID" value="RNF25939.1"/>
    <property type="molecule type" value="Genomic_DNA"/>
</dbReference>
<organism evidence="19 20">
    <name type="scientific">Trypanosoma conorhini</name>
    <dbReference type="NCBI Taxonomy" id="83891"/>
    <lineage>
        <taxon>Eukaryota</taxon>
        <taxon>Discoba</taxon>
        <taxon>Euglenozoa</taxon>
        <taxon>Kinetoplastea</taxon>
        <taxon>Metakinetoplastina</taxon>
        <taxon>Trypanosomatida</taxon>
        <taxon>Trypanosomatidae</taxon>
        <taxon>Trypanosoma</taxon>
    </lineage>
</organism>
<dbReference type="Proteomes" id="UP000284403">
    <property type="component" value="Unassembled WGS sequence"/>
</dbReference>
<keyword evidence="10 14" id="KW-0030">Aminoacyl-tRNA synthetase</keyword>
<dbReference type="FunFam" id="1.10.730.10:FF:000009">
    <property type="entry name" value="Valine--tRNA ligase, mitochondrial"/>
    <property type="match status" value="1"/>
</dbReference>
<comment type="caution">
    <text evidence="19">The sequence shown here is derived from an EMBL/GenBank/DDBJ whole genome shotgun (WGS) entry which is preliminary data.</text>
</comment>
<dbReference type="CDD" id="cd00817">
    <property type="entry name" value="ValRS_core"/>
    <property type="match status" value="1"/>
</dbReference>
<dbReference type="InterPro" id="IPR001412">
    <property type="entry name" value="aa-tRNA-synth_I_CS"/>
</dbReference>
<comment type="similarity">
    <text evidence="3 14">Belongs to the class-I aminoacyl-tRNA synthetase family.</text>
</comment>
<dbReference type="NCBIfam" id="NF004349">
    <property type="entry name" value="PRK05729.1"/>
    <property type="match status" value="1"/>
</dbReference>
<dbReference type="PRINTS" id="PR00986">
    <property type="entry name" value="TRNASYNTHVAL"/>
</dbReference>
<dbReference type="CDD" id="cd07962">
    <property type="entry name" value="Anticodon_Ia_Val"/>
    <property type="match status" value="1"/>
</dbReference>
<evidence type="ECO:0000256" key="1">
    <source>
        <dbReference type="ARBA" id="ARBA00004173"/>
    </source>
</evidence>
<dbReference type="Pfam" id="PF10458">
    <property type="entry name" value="Val_tRNA-synt_C"/>
    <property type="match status" value="1"/>
</dbReference>
<dbReference type="Gene3D" id="1.10.730.10">
    <property type="entry name" value="Isoleucyl-tRNA Synthetase, Domain 1"/>
    <property type="match status" value="1"/>
</dbReference>
<evidence type="ECO:0000259" key="16">
    <source>
        <dbReference type="Pfam" id="PF00133"/>
    </source>
</evidence>
<evidence type="ECO:0000256" key="9">
    <source>
        <dbReference type="ARBA" id="ARBA00022917"/>
    </source>
</evidence>
<evidence type="ECO:0000256" key="15">
    <source>
        <dbReference type="SAM" id="Coils"/>
    </source>
</evidence>
<dbReference type="Gene3D" id="3.90.740.10">
    <property type="entry name" value="Valyl/Leucyl/Isoleucyl-tRNA synthetase, editing domain"/>
    <property type="match status" value="1"/>
</dbReference>
<evidence type="ECO:0000256" key="13">
    <source>
        <dbReference type="ARBA" id="ARBA00047552"/>
    </source>
</evidence>
<evidence type="ECO:0000313" key="19">
    <source>
        <dbReference type="EMBL" id="RNF25939.1"/>
    </source>
</evidence>
<dbReference type="SUPFAM" id="SSF52374">
    <property type="entry name" value="Nucleotidylyl transferase"/>
    <property type="match status" value="1"/>
</dbReference>
<gene>
    <name evidence="19" type="ORF">Tco025E_01825</name>
</gene>
<dbReference type="GO" id="GO:0005829">
    <property type="term" value="C:cytosol"/>
    <property type="evidence" value="ECO:0007669"/>
    <property type="project" value="TreeGrafter"/>
</dbReference>
<dbReference type="InterPro" id="IPR002303">
    <property type="entry name" value="Valyl-tRNA_ligase"/>
</dbReference>
<dbReference type="SUPFAM" id="SSF47323">
    <property type="entry name" value="Anticodon-binding domain of a subclass of class I aminoacyl-tRNA synthetases"/>
    <property type="match status" value="1"/>
</dbReference>
<comment type="catalytic activity">
    <reaction evidence="13">
        <text>tRNA(Val) + L-valine + ATP = L-valyl-tRNA(Val) + AMP + diphosphate</text>
        <dbReference type="Rhea" id="RHEA:10704"/>
        <dbReference type="Rhea" id="RHEA-COMP:9672"/>
        <dbReference type="Rhea" id="RHEA-COMP:9708"/>
        <dbReference type="ChEBI" id="CHEBI:30616"/>
        <dbReference type="ChEBI" id="CHEBI:33019"/>
        <dbReference type="ChEBI" id="CHEBI:57762"/>
        <dbReference type="ChEBI" id="CHEBI:78442"/>
        <dbReference type="ChEBI" id="CHEBI:78537"/>
        <dbReference type="ChEBI" id="CHEBI:456215"/>
        <dbReference type="EC" id="6.1.1.9"/>
    </reaction>
</comment>
<dbReference type="InterPro" id="IPR002300">
    <property type="entry name" value="aa-tRNA-synth_Ia"/>
</dbReference>
<dbReference type="PANTHER" id="PTHR11946">
    <property type="entry name" value="VALYL-TRNA SYNTHETASES"/>
    <property type="match status" value="1"/>
</dbReference>
<dbReference type="FunFam" id="3.40.50.620:FF:000020">
    <property type="entry name" value="Valine--tRNA ligase, mitochondrial"/>
    <property type="match status" value="1"/>
</dbReference>
<dbReference type="PROSITE" id="PS00178">
    <property type="entry name" value="AA_TRNA_LIGASE_I"/>
    <property type="match status" value="1"/>
</dbReference>
<evidence type="ECO:0000256" key="14">
    <source>
        <dbReference type="RuleBase" id="RU363035"/>
    </source>
</evidence>
<accession>A0A422Q7K7</accession>
<dbReference type="FunFam" id="3.90.740.10:FF:000005">
    <property type="entry name" value="Valine--tRNA ligase, mitochondrial"/>
    <property type="match status" value="1"/>
</dbReference>
<dbReference type="InterPro" id="IPR013155">
    <property type="entry name" value="M/V/L/I-tRNA-synth_anticd-bd"/>
</dbReference>
<dbReference type="SUPFAM" id="SSF46589">
    <property type="entry name" value="tRNA-binding arm"/>
    <property type="match status" value="1"/>
</dbReference>
<dbReference type="AlphaFoldDB" id="A0A422Q7K7"/>
<proteinExistence type="inferred from homology"/>
<keyword evidence="8 14" id="KW-0067">ATP-binding</keyword>
<dbReference type="OrthoDB" id="629407at2759"/>
<dbReference type="HAMAP" id="MF_02004">
    <property type="entry name" value="Val_tRNA_synth_type1"/>
    <property type="match status" value="1"/>
</dbReference>
<feature type="domain" description="Methionyl/Valyl/Leucyl/Isoleucyl-tRNA synthetase anticodon-binding" evidence="17">
    <location>
        <begin position="729"/>
        <end position="874"/>
    </location>
</feature>
<dbReference type="GO" id="GO:0004832">
    <property type="term" value="F:valine-tRNA ligase activity"/>
    <property type="evidence" value="ECO:0007669"/>
    <property type="project" value="UniProtKB-EC"/>
</dbReference>